<feature type="domain" description="Tsi6" evidence="1">
    <location>
        <begin position="16"/>
        <end position="91"/>
    </location>
</feature>
<evidence type="ECO:0000313" key="5">
    <source>
        <dbReference type="Proteomes" id="UP000254235"/>
    </source>
</evidence>
<name>A0A379EZ79_9BACT</name>
<dbReference type="Pfam" id="PF18660">
    <property type="entry name" value="Tsi6"/>
    <property type="match status" value="1"/>
</dbReference>
<dbReference type="OrthoDB" id="1076922at2"/>
<organism evidence="3 5">
    <name type="scientific">Prevotella pallens</name>
    <dbReference type="NCBI Taxonomy" id="60133"/>
    <lineage>
        <taxon>Bacteria</taxon>
        <taxon>Pseudomonadati</taxon>
        <taxon>Bacteroidota</taxon>
        <taxon>Bacteroidia</taxon>
        <taxon>Bacteroidales</taxon>
        <taxon>Prevotellaceae</taxon>
        <taxon>Prevotella</taxon>
    </lineage>
</organism>
<keyword evidence="4" id="KW-1185">Reference proteome</keyword>
<accession>A0A379EZ79</accession>
<reference evidence="2 4" key="1">
    <citation type="submission" date="2018-06" db="EMBL/GenBank/DDBJ databases">
        <title>Genomic Encyclopedia of Archaeal and Bacterial Type Strains, Phase II (KMG-II): from individual species to whole genera.</title>
        <authorList>
            <person name="Goeker M."/>
        </authorList>
    </citation>
    <scope>NUCLEOTIDE SEQUENCE [LARGE SCALE GENOMIC DNA]</scope>
    <source>
        <strain evidence="2 4">DSM 18710</strain>
    </source>
</reference>
<dbReference type="EMBL" id="UGTP01000001">
    <property type="protein sequence ID" value="SUC11655.1"/>
    <property type="molecule type" value="Genomic_DNA"/>
</dbReference>
<dbReference type="Proteomes" id="UP000254235">
    <property type="component" value="Unassembled WGS sequence"/>
</dbReference>
<evidence type="ECO:0000313" key="4">
    <source>
        <dbReference type="Proteomes" id="UP000249852"/>
    </source>
</evidence>
<dbReference type="RefSeq" id="WP_006045547.1">
    <property type="nucleotide sequence ID" value="NZ_CAKAQN010000058.1"/>
</dbReference>
<evidence type="ECO:0000313" key="3">
    <source>
        <dbReference type="EMBL" id="SUC11655.1"/>
    </source>
</evidence>
<proteinExistence type="predicted"/>
<dbReference type="Proteomes" id="UP000249852">
    <property type="component" value="Unassembled WGS sequence"/>
</dbReference>
<dbReference type="AlphaFoldDB" id="A0A379EZ79"/>
<dbReference type="InterPro" id="IPR040818">
    <property type="entry name" value="Tsi6"/>
</dbReference>
<sequence>MYTRLSHKRTKKYYREIVDLAIEETQKLLEISPEIAMYRSILNQLIDIKHTIIEQCKVFSVMDLYRKYSLGLIAVKNFDEATDEYAQKLIDSYGGAFDYYDMVEE</sequence>
<dbReference type="EMBL" id="QLTQ01000003">
    <property type="protein sequence ID" value="RAS47528.1"/>
    <property type="molecule type" value="Genomic_DNA"/>
</dbReference>
<dbReference type="GeneID" id="78570244"/>
<evidence type="ECO:0000259" key="1">
    <source>
        <dbReference type="Pfam" id="PF18660"/>
    </source>
</evidence>
<protein>
    <recommendedName>
        <fullName evidence="1">Tsi6 domain-containing protein</fullName>
    </recommendedName>
</protein>
<gene>
    <name evidence="2" type="ORF">BC673_103121</name>
    <name evidence="3" type="ORF">NCTC13043_00511</name>
</gene>
<evidence type="ECO:0000313" key="2">
    <source>
        <dbReference type="EMBL" id="RAS47528.1"/>
    </source>
</evidence>
<reference evidence="3 5" key="2">
    <citation type="submission" date="2018-06" db="EMBL/GenBank/DDBJ databases">
        <authorList>
            <consortium name="Pathogen Informatics"/>
            <person name="Doyle S."/>
        </authorList>
    </citation>
    <scope>NUCLEOTIDE SEQUENCE [LARGE SCALE GENOMIC DNA]</scope>
    <source>
        <strain evidence="3 5">NCTC13043</strain>
    </source>
</reference>